<reference evidence="2 3" key="1">
    <citation type="submission" date="2012-02" db="EMBL/GenBank/DDBJ databases">
        <title>Complete Genome Sequence of Cronobacter sakazakii Bacteriophage CR9.</title>
        <authorList>
            <person name="Shin H."/>
            <person name="Lee J.-H."/>
            <person name="Kim Y."/>
            <person name="Ryu S."/>
        </authorList>
    </citation>
    <scope>NUCLEOTIDE SEQUENCE [LARGE SCALE GENOMIC DNA]</scope>
</reference>
<protein>
    <submittedName>
        <fullName evidence="2">Uncharacterized protein</fullName>
    </submittedName>
</protein>
<dbReference type="KEGG" id="vg:18563105"/>
<evidence type="ECO:0000256" key="1">
    <source>
        <dbReference type="SAM" id="Phobius"/>
    </source>
</evidence>
<keyword evidence="3" id="KW-1185">Reference proteome</keyword>
<feature type="transmembrane region" description="Helical" evidence="1">
    <location>
        <begin position="6"/>
        <end position="22"/>
    </location>
</feature>
<sequence>MTVDPVLVILGVVIIILCGYWADDKFLKPKRMTTPPVDKILNLIAEEKTFKVYSGAHMAPKEVSDKMFIDWTLQDTVTGEYTWFYNFPMCGSVAVEGDLSWVNSYEAKRLYFYVSAIGSRQNAEEEKQRDLKYQQLCDHRRDVAKKVYESR</sequence>
<dbReference type="EMBL" id="JQ691611">
    <property type="protein sequence ID" value="AFH21147.1"/>
    <property type="molecule type" value="Genomic_DNA"/>
</dbReference>
<dbReference type="RefSeq" id="YP_009015225.1">
    <property type="nucleotide sequence ID" value="NC_023717.1"/>
</dbReference>
<evidence type="ECO:0000313" key="3">
    <source>
        <dbReference type="Proteomes" id="UP000011829"/>
    </source>
</evidence>
<dbReference type="Proteomes" id="UP000011829">
    <property type="component" value="Segment"/>
</dbReference>
<name>M1F1F8_9CAUD</name>
<proteinExistence type="predicted"/>
<dbReference type="GeneID" id="18563105"/>
<keyword evidence="1" id="KW-0812">Transmembrane</keyword>
<evidence type="ECO:0000313" key="2">
    <source>
        <dbReference type="EMBL" id="AFH21147.1"/>
    </source>
</evidence>
<gene>
    <name evidence="2" type="ORF">CR9_263</name>
</gene>
<keyword evidence="1" id="KW-0472">Membrane</keyword>
<accession>M1F1F8</accession>
<organism evidence="2 3">
    <name type="scientific">Cronobacter phage CR9</name>
    <dbReference type="NCBI Taxonomy" id="1162290"/>
    <lineage>
        <taxon>Viruses</taxon>
        <taxon>Duplodnaviria</taxon>
        <taxon>Heunggongvirae</taxon>
        <taxon>Uroviricota</taxon>
        <taxon>Caudoviricetes</taxon>
        <taxon>Vequintavirinae</taxon>
        <taxon>Certrevirus</taxon>
        <taxon>Certrevirus CR9</taxon>
    </lineage>
</organism>
<keyword evidence="1" id="KW-1133">Transmembrane helix</keyword>